<keyword evidence="4" id="KW-1185">Reference proteome</keyword>
<dbReference type="InterPro" id="IPR017969">
    <property type="entry name" value="Heavy-metal-associated_CS"/>
</dbReference>
<dbReference type="EMBL" id="JAXCLA010000004">
    <property type="protein sequence ID" value="MDY0745461.1"/>
    <property type="molecule type" value="Genomic_DNA"/>
</dbReference>
<dbReference type="PROSITE" id="PS01047">
    <property type="entry name" value="HMA_1"/>
    <property type="match status" value="1"/>
</dbReference>
<dbReference type="PROSITE" id="PS50846">
    <property type="entry name" value="HMA_2"/>
    <property type="match status" value="1"/>
</dbReference>
<evidence type="ECO:0000313" key="3">
    <source>
        <dbReference type="EMBL" id="MDY0745461.1"/>
    </source>
</evidence>
<accession>A0ABU5DGP8</accession>
<evidence type="ECO:0000256" key="1">
    <source>
        <dbReference type="ARBA" id="ARBA00022723"/>
    </source>
</evidence>
<comment type="caution">
    <text evidence="3">The sequence shown here is derived from an EMBL/GenBank/DDBJ whole genome shotgun (WGS) entry which is preliminary data.</text>
</comment>
<dbReference type="Gene3D" id="3.30.70.100">
    <property type="match status" value="1"/>
</dbReference>
<dbReference type="InterPro" id="IPR006121">
    <property type="entry name" value="HMA_dom"/>
</dbReference>
<name>A0ABU5DGP8_9BURK</name>
<reference evidence="3 4" key="1">
    <citation type="submission" date="2023-11" db="EMBL/GenBank/DDBJ databases">
        <title>Paucibacter sp. nov., isolated from fresh soil in Korea.</title>
        <authorList>
            <person name="Le N.T.T."/>
        </authorList>
    </citation>
    <scope>NUCLEOTIDE SEQUENCE [LARGE SCALE GENOMIC DNA]</scope>
    <source>
        <strain evidence="3 4">R3-3</strain>
    </source>
</reference>
<dbReference type="Pfam" id="PF00403">
    <property type="entry name" value="HMA"/>
    <property type="match status" value="1"/>
</dbReference>
<keyword evidence="1" id="KW-0479">Metal-binding</keyword>
<sequence length="67" mass="6954">MTIAFEIQDMSCGHCVRAITEAVKALDPAAQVAVDLGTKRVQIETAAAQPDAVGDAIREAGYTPVPA</sequence>
<gene>
    <name evidence="3" type="ORF">SNE35_13155</name>
</gene>
<dbReference type="CDD" id="cd00371">
    <property type="entry name" value="HMA"/>
    <property type="match status" value="1"/>
</dbReference>
<dbReference type="InterPro" id="IPR036163">
    <property type="entry name" value="HMA_dom_sf"/>
</dbReference>
<protein>
    <submittedName>
        <fullName evidence="3">Heavy-metal-associated domain-containing protein</fullName>
    </submittedName>
</protein>
<dbReference type="Proteomes" id="UP001285263">
    <property type="component" value="Unassembled WGS sequence"/>
</dbReference>
<dbReference type="SUPFAM" id="SSF55008">
    <property type="entry name" value="HMA, heavy metal-associated domain"/>
    <property type="match status" value="1"/>
</dbReference>
<feature type="domain" description="HMA" evidence="2">
    <location>
        <begin position="1"/>
        <end position="65"/>
    </location>
</feature>
<dbReference type="RefSeq" id="WP_320423366.1">
    <property type="nucleotide sequence ID" value="NZ_JAXCLA010000004.1"/>
</dbReference>
<proteinExistence type="predicted"/>
<organism evidence="3 4">
    <name type="scientific">Roseateles agri</name>
    <dbReference type="NCBI Taxonomy" id="3098619"/>
    <lineage>
        <taxon>Bacteria</taxon>
        <taxon>Pseudomonadati</taxon>
        <taxon>Pseudomonadota</taxon>
        <taxon>Betaproteobacteria</taxon>
        <taxon>Burkholderiales</taxon>
        <taxon>Sphaerotilaceae</taxon>
        <taxon>Roseateles</taxon>
    </lineage>
</organism>
<evidence type="ECO:0000259" key="2">
    <source>
        <dbReference type="PROSITE" id="PS50846"/>
    </source>
</evidence>
<evidence type="ECO:0000313" key="4">
    <source>
        <dbReference type="Proteomes" id="UP001285263"/>
    </source>
</evidence>